<feature type="binding site" evidence="18">
    <location>
        <position position="176"/>
    </location>
    <ligand>
        <name>UDP-N-acetyl-alpha-D-glucosamine</name>
        <dbReference type="ChEBI" id="CHEBI:57705"/>
    </ligand>
</feature>
<dbReference type="InterPro" id="IPR025877">
    <property type="entry name" value="MobA-like_NTP_Trfase"/>
</dbReference>
<evidence type="ECO:0000256" key="8">
    <source>
        <dbReference type="ARBA" id="ARBA00022737"/>
    </source>
</evidence>
<evidence type="ECO:0000256" key="16">
    <source>
        <dbReference type="ARBA" id="ARBA00048493"/>
    </source>
</evidence>
<dbReference type="NCBIfam" id="TIGR01173">
    <property type="entry name" value="glmU"/>
    <property type="match status" value="1"/>
</dbReference>
<evidence type="ECO:0000256" key="11">
    <source>
        <dbReference type="ARBA" id="ARBA00022984"/>
    </source>
</evidence>
<dbReference type="GO" id="GO:0008360">
    <property type="term" value="P:regulation of cell shape"/>
    <property type="evidence" value="ECO:0007669"/>
    <property type="project" value="UniProtKB-KW"/>
</dbReference>
<accession>A0A9W6N2U5</accession>
<organism evidence="21 22">
    <name type="scientific">Methylopila jiangsuensis</name>
    <dbReference type="NCBI Taxonomy" id="586230"/>
    <lineage>
        <taxon>Bacteria</taxon>
        <taxon>Pseudomonadati</taxon>
        <taxon>Pseudomonadota</taxon>
        <taxon>Alphaproteobacteria</taxon>
        <taxon>Hyphomicrobiales</taxon>
        <taxon>Methylopilaceae</taxon>
        <taxon>Methylopila</taxon>
    </lineage>
</organism>
<evidence type="ECO:0000256" key="14">
    <source>
        <dbReference type="ARBA" id="ARBA00023316"/>
    </source>
</evidence>
<feature type="compositionally biased region" description="Basic residues" evidence="19">
    <location>
        <begin position="446"/>
        <end position="456"/>
    </location>
</feature>
<feature type="binding site" evidence="18">
    <location>
        <position position="355"/>
    </location>
    <ligand>
        <name>UDP-N-acetyl-alpha-D-glucosamine</name>
        <dbReference type="ChEBI" id="CHEBI:57705"/>
    </ligand>
</feature>
<dbReference type="Pfam" id="PF00132">
    <property type="entry name" value="Hexapep"/>
    <property type="match status" value="1"/>
</dbReference>
<comment type="similarity">
    <text evidence="3 18">In the N-terminal section; belongs to the N-acetylglucosamine-1-phosphate uridyltransferase family.</text>
</comment>
<dbReference type="PROSITE" id="PS00101">
    <property type="entry name" value="HEXAPEP_TRANSFERASES"/>
    <property type="match status" value="1"/>
</dbReference>
<dbReference type="RefSeq" id="WP_271203555.1">
    <property type="nucleotide sequence ID" value="NZ_BSFK01000005.1"/>
</dbReference>
<keyword evidence="10 18" id="KW-0133">Cell shape</keyword>
<evidence type="ECO:0000256" key="2">
    <source>
        <dbReference type="ARBA" id="ARBA00007707"/>
    </source>
</evidence>
<keyword evidence="12 18" id="KW-0511">Multifunctional enzyme</keyword>
<dbReference type="GO" id="GO:0009252">
    <property type="term" value="P:peptidoglycan biosynthetic process"/>
    <property type="evidence" value="ECO:0007669"/>
    <property type="project" value="UniProtKB-UniRule"/>
</dbReference>
<evidence type="ECO:0000256" key="19">
    <source>
        <dbReference type="SAM" id="MobiDB-lite"/>
    </source>
</evidence>
<dbReference type="Gene3D" id="3.90.550.10">
    <property type="entry name" value="Spore Coat Polysaccharide Biosynthesis Protein SpsA, Chain A"/>
    <property type="match status" value="1"/>
</dbReference>
<evidence type="ECO:0000256" key="12">
    <source>
        <dbReference type="ARBA" id="ARBA00023268"/>
    </source>
</evidence>
<comment type="pathway">
    <text evidence="18">Bacterial outer membrane biogenesis; LPS lipid A biosynthesis.</text>
</comment>
<dbReference type="GO" id="GO:0016020">
    <property type="term" value="C:membrane"/>
    <property type="evidence" value="ECO:0007669"/>
    <property type="project" value="GOC"/>
</dbReference>
<dbReference type="GO" id="GO:0000902">
    <property type="term" value="P:cell morphogenesis"/>
    <property type="evidence" value="ECO:0007669"/>
    <property type="project" value="UniProtKB-UniRule"/>
</dbReference>
<dbReference type="NCBIfam" id="NF010933">
    <property type="entry name" value="PRK14353.1"/>
    <property type="match status" value="1"/>
</dbReference>
<dbReference type="PANTHER" id="PTHR43584">
    <property type="entry name" value="NUCLEOTIDYL TRANSFERASE"/>
    <property type="match status" value="1"/>
</dbReference>
<feature type="binding site" evidence="18">
    <location>
        <position position="81"/>
    </location>
    <ligand>
        <name>UDP-N-acetyl-alpha-D-glucosamine</name>
        <dbReference type="ChEBI" id="CHEBI:57705"/>
    </ligand>
</feature>
<proteinExistence type="inferred from homology"/>
<dbReference type="Pfam" id="PF12804">
    <property type="entry name" value="NTP_transf_3"/>
    <property type="match status" value="1"/>
</dbReference>
<feature type="binding site" evidence="18">
    <location>
        <begin position="14"/>
        <end position="17"/>
    </location>
    <ligand>
        <name>UDP-N-acetyl-alpha-D-glucosamine</name>
        <dbReference type="ChEBI" id="CHEBI:57705"/>
    </ligand>
</feature>
<dbReference type="GO" id="GO:0019134">
    <property type="term" value="F:glucosamine-1-phosphate N-acetyltransferase activity"/>
    <property type="evidence" value="ECO:0007669"/>
    <property type="project" value="UniProtKB-UniRule"/>
</dbReference>
<feature type="region of interest" description="Disordered" evidence="19">
    <location>
        <begin position="437"/>
        <end position="456"/>
    </location>
</feature>
<evidence type="ECO:0000256" key="1">
    <source>
        <dbReference type="ARBA" id="ARBA00004496"/>
    </source>
</evidence>
<comment type="similarity">
    <text evidence="2 18">In the C-terminal section; belongs to the transferase hexapeptide repeat family.</text>
</comment>
<dbReference type="InterPro" id="IPR038009">
    <property type="entry name" value="GlmU_C_LbH"/>
</dbReference>
<feature type="binding site" evidence="18">
    <location>
        <position position="340"/>
    </location>
    <ligand>
        <name>UDP-N-acetyl-alpha-D-glucosamine</name>
        <dbReference type="ChEBI" id="CHEBI:57705"/>
    </ligand>
</feature>
<feature type="binding site" evidence="18">
    <location>
        <position position="394"/>
    </location>
    <ligand>
        <name>acetyl-CoA</name>
        <dbReference type="ChEBI" id="CHEBI:57288"/>
    </ligand>
</feature>
<keyword evidence="6 18" id="KW-0548">Nucleotidyltransferase</keyword>
<keyword evidence="22" id="KW-1185">Reference proteome</keyword>
<dbReference type="Proteomes" id="UP001143364">
    <property type="component" value="Unassembled WGS sequence"/>
</dbReference>
<feature type="binding site" evidence="18">
    <location>
        <position position="429"/>
    </location>
    <ligand>
        <name>acetyl-CoA</name>
        <dbReference type="ChEBI" id="CHEBI:57288"/>
    </ligand>
</feature>
<evidence type="ECO:0000256" key="3">
    <source>
        <dbReference type="ARBA" id="ARBA00007947"/>
    </source>
</evidence>
<evidence type="ECO:0000256" key="7">
    <source>
        <dbReference type="ARBA" id="ARBA00022723"/>
    </source>
</evidence>
<dbReference type="EMBL" id="BSFK01000005">
    <property type="protein sequence ID" value="GLK75613.1"/>
    <property type="molecule type" value="Genomic_DNA"/>
</dbReference>
<feature type="binding site" evidence="18">
    <location>
        <position position="111"/>
    </location>
    <ligand>
        <name>Mg(2+)</name>
        <dbReference type="ChEBI" id="CHEBI:18420"/>
    </ligand>
</feature>
<dbReference type="EC" id="2.7.7.23" evidence="18"/>
<dbReference type="CDD" id="cd02540">
    <property type="entry name" value="GT2_GlmU_N_bac"/>
    <property type="match status" value="1"/>
</dbReference>
<protein>
    <recommendedName>
        <fullName evidence="18">Bifunctional protein GlmU</fullName>
    </recommendedName>
    <domain>
        <recommendedName>
            <fullName evidence="18">UDP-N-acetylglucosamine pyrophosphorylase</fullName>
            <ecNumber evidence="18">2.7.7.23</ecNumber>
        </recommendedName>
        <alternativeName>
            <fullName evidence="18">N-acetylglucosamine-1-phosphate uridyltransferase</fullName>
        </alternativeName>
    </domain>
    <domain>
        <recommendedName>
            <fullName evidence="18">Glucosamine-1-phosphate N-acetyltransferase</fullName>
            <ecNumber evidence="18">2.3.1.157</ecNumber>
        </recommendedName>
    </domain>
</protein>
<dbReference type="GO" id="GO:0005737">
    <property type="term" value="C:cytoplasm"/>
    <property type="evidence" value="ECO:0007669"/>
    <property type="project" value="UniProtKB-SubCell"/>
</dbReference>
<comment type="caution">
    <text evidence="21">The sequence shown here is derived from an EMBL/GenBank/DDBJ whole genome shotgun (WGS) entry which is preliminary data.</text>
</comment>
<dbReference type="EC" id="2.3.1.157" evidence="18"/>
<dbReference type="SUPFAM" id="SSF53448">
    <property type="entry name" value="Nucleotide-diphospho-sugar transferases"/>
    <property type="match status" value="1"/>
</dbReference>
<dbReference type="CDD" id="cd03353">
    <property type="entry name" value="LbH_GlmU_C"/>
    <property type="match status" value="1"/>
</dbReference>
<feature type="region of interest" description="Pyrophosphorylase" evidence="18">
    <location>
        <begin position="1"/>
        <end position="235"/>
    </location>
</feature>
<evidence type="ECO:0000256" key="13">
    <source>
        <dbReference type="ARBA" id="ARBA00023315"/>
    </source>
</evidence>
<dbReference type="InterPro" id="IPR005882">
    <property type="entry name" value="Bifunctional_GlmU"/>
</dbReference>
<dbReference type="GO" id="GO:0009245">
    <property type="term" value="P:lipid A biosynthetic process"/>
    <property type="evidence" value="ECO:0007669"/>
    <property type="project" value="UniProtKB-UniRule"/>
</dbReference>
<dbReference type="GO" id="GO:0003977">
    <property type="term" value="F:UDP-N-acetylglucosamine diphosphorylase activity"/>
    <property type="evidence" value="ECO:0007669"/>
    <property type="project" value="UniProtKB-UniRule"/>
</dbReference>
<reference evidence="21" key="1">
    <citation type="journal article" date="2014" name="Int. J. Syst. Evol. Microbiol.">
        <title>Complete genome sequence of Corynebacterium casei LMG S-19264T (=DSM 44701T), isolated from a smear-ripened cheese.</title>
        <authorList>
            <consortium name="US DOE Joint Genome Institute (JGI-PGF)"/>
            <person name="Walter F."/>
            <person name="Albersmeier A."/>
            <person name="Kalinowski J."/>
            <person name="Ruckert C."/>
        </authorList>
    </citation>
    <scope>NUCLEOTIDE SEQUENCE</scope>
    <source>
        <strain evidence="21">VKM B-2555</strain>
    </source>
</reference>
<dbReference type="SUPFAM" id="SSF51161">
    <property type="entry name" value="Trimeric LpxA-like enzymes"/>
    <property type="match status" value="1"/>
</dbReference>
<feature type="domain" description="MobA-like NTP transferase" evidence="20">
    <location>
        <begin position="12"/>
        <end position="144"/>
    </location>
</feature>
<dbReference type="InterPro" id="IPR050065">
    <property type="entry name" value="GlmU-like"/>
</dbReference>
<dbReference type="PANTHER" id="PTHR43584:SF3">
    <property type="entry name" value="BIFUNCTIONAL PROTEIN GLMU"/>
    <property type="match status" value="1"/>
</dbReference>
<comment type="pathway">
    <text evidence="18">Nucleotide-sugar biosynthesis; UDP-N-acetyl-alpha-D-glucosamine biosynthesis; UDP-N-acetyl-alpha-D-glucosamine from N-acetyl-alpha-D-glucosamine 1-phosphate: step 1/1.</text>
</comment>
<evidence type="ECO:0000256" key="18">
    <source>
        <dbReference type="HAMAP-Rule" id="MF_01631"/>
    </source>
</evidence>
<gene>
    <name evidence="18 21" type="primary">glmU</name>
    <name evidence="21" type="ORF">GCM10008171_08670</name>
</gene>
<dbReference type="GO" id="GO:0071555">
    <property type="term" value="P:cell wall organization"/>
    <property type="evidence" value="ECO:0007669"/>
    <property type="project" value="UniProtKB-KW"/>
</dbReference>
<name>A0A9W6N2U5_9HYPH</name>
<evidence type="ECO:0000259" key="20">
    <source>
        <dbReference type="Pfam" id="PF12804"/>
    </source>
</evidence>
<feature type="binding site" evidence="18">
    <location>
        <begin position="375"/>
        <end position="376"/>
    </location>
    <ligand>
        <name>acetyl-CoA</name>
        <dbReference type="ChEBI" id="CHEBI:57288"/>
    </ligand>
</feature>
<keyword evidence="11 18" id="KW-0573">Peptidoglycan synthesis</keyword>
<keyword evidence="8 18" id="KW-0677">Repeat</keyword>
<feature type="binding site" evidence="18">
    <location>
        <position position="28"/>
    </location>
    <ligand>
        <name>UDP-N-acetyl-alpha-D-glucosamine</name>
        <dbReference type="ChEBI" id="CHEBI:57705"/>
    </ligand>
</feature>
<feature type="region of interest" description="N-acetyltransferase" evidence="18">
    <location>
        <begin position="257"/>
        <end position="456"/>
    </location>
</feature>
<comment type="subunit">
    <text evidence="18">Homotrimer.</text>
</comment>
<feature type="active site" description="Proton acceptor" evidence="18">
    <location>
        <position position="352"/>
    </location>
</feature>
<feature type="binding site" evidence="18">
    <location>
        <position position="369"/>
    </location>
    <ligand>
        <name>acetyl-CoA</name>
        <dbReference type="ChEBI" id="CHEBI:57288"/>
    </ligand>
</feature>
<sequence length="456" mass="47298">MTASAARRCLTIVLAAGEGTRMRSDLPKVLHRAAGRSLLGHVLAAARDAGSEALAVVVGPGREDVAAETKRLAPEARVYVQEERRGTAHAVLAAREALAEGYDDVLIVYGDTPLVRAETLRRLRAPLARGAGVTVLGFEAQDPTGYGRLISEGANLVAIREEKDATDAERAIRLSNGGLMSLSGAHALDLLDRIGDQNAKREFYLTDVVEVAVRSGLVVAVEAAPEAEVQGVNTRAQLAAVEAAFQNRLRAAALEGGATLIAPETVFFSHDTALGRDVMVEPNVVFAPGVSVADGAVIHAFSHLEGAEVGPGVSVGPFARLRPGTRLGAGAKVGNFVEVKNAQVEEGAKLNHLTYVGDARVGARANLGAGTITCNYDGVSKFRTDIGADAFIGSNTALIAPVTVGDGAYVGTGSVVTEDVPADALAIARSRQVTKPGRAASLRAAQKAKKAAKTKD</sequence>
<evidence type="ECO:0000313" key="21">
    <source>
        <dbReference type="EMBL" id="GLK75613.1"/>
    </source>
</evidence>
<dbReference type="GO" id="GO:0000287">
    <property type="term" value="F:magnesium ion binding"/>
    <property type="evidence" value="ECO:0007669"/>
    <property type="project" value="UniProtKB-UniRule"/>
</dbReference>
<comment type="catalytic activity">
    <reaction evidence="15 18">
        <text>alpha-D-glucosamine 1-phosphate + acetyl-CoA = N-acetyl-alpha-D-glucosamine 1-phosphate + CoA + H(+)</text>
        <dbReference type="Rhea" id="RHEA:13725"/>
        <dbReference type="ChEBI" id="CHEBI:15378"/>
        <dbReference type="ChEBI" id="CHEBI:57287"/>
        <dbReference type="ChEBI" id="CHEBI:57288"/>
        <dbReference type="ChEBI" id="CHEBI:57776"/>
        <dbReference type="ChEBI" id="CHEBI:58516"/>
        <dbReference type="EC" id="2.3.1.157"/>
    </reaction>
</comment>
<evidence type="ECO:0000256" key="4">
    <source>
        <dbReference type="ARBA" id="ARBA00022490"/>
    </source>
</evidence>
<keyword evidence="5 18" id="KW-0808">Transferase</keyword>
<evidence type="ECO:0000256" key="10">
    <source>
        <dbReference type="ARBA" id="ARBA00022960"/>
    </source>
</evidence>
<dbReference type="HAMAP" id="MF_01631">
    <property type="entry name" value="GlmU"/>
    <property type="match status" value="1"/>
</dbReference>
<comment type="subcellular location">
    <subcellularLocation>
        <location evidence="1 18">Cytoplasm</location>
    </subcellularLocation>
</comment>
<keyword evidence="9 18" id="KW-0460">Magnesium</keyword>
<dbReference type="InterPro" id="IPR018357">
    <property type="entry name" value="Hexapep_transf_CS"/>
</dbReference>
<evidence type="ECO:0000256" key="17">
    <source>
        <dbReference type="ARBA" id="ARBA00049628"/>
    </source>
</evidence>
<dbReference type="GO" id="GO:0006048">
    <property type="term" value="P:UDP-N-acetylglucosamine biosynthetic process"/>
    <property type="evidence" value="ECO:0007669"/>
    <property type="project" value="InterPro"/>
</dbReference>
<feature type="binding site" evidence="18">
    <location>
        <position position="366"/>
    </location>
    <ligand>
        <name>UDP-N-acetyl-alpha-D-glucosamine</name>
        <dbReference type="ChEBI" id="CHEBI:57705"/>
    </ligand>
</feature>
<dbReference type="AlphaFoldDB" id="A0A9W6N2U5"/>
<keyword evidence="14 18" id="KW-0961">Cell wall biogenesis/degradation</keyword>
<feature type="region of interest" description="Linker" evidence="18">
    <location>
        <begin position="236"/>
        <end position="256"/>
    </location>
</feature>
<evidence type="ECO:0000256" key="6">
    <source>
        <dbReference type="ARBA" id="ARBA00022695"/>
    </source>
</evidence>
<evidence type="ECO:0000256" key="9">
    <source>
        <dbReference type="ARBA" id="ARBA00022842"/>
    </source>
</evidence>
<comment type="function">
    <text evidence="17 18">Catalyzes the last two sequential reactions in the de novo biosynthetic pathway for UDP-N-acetylglucosamine (UDP-GlcNAc). The C-terminal domain catalyzes the transfer of acetyl group from acetyl coenzyme A to glucosamine-1-phosphate (GlcN-1-P) to produce N-acetylglucosamine-1-phosphate (GlcNAc-1-P), which is converted into UDP-GlcNAc by the transfer of uridine 5-monophosphate (from uridine 5-triphosphate), a reaction catalyzed by the N-terminal domain.</text>
</comment>
<feature type="binding site" evidence="18">
    <location>
        <position position="161"/>
    </location>
    <ligand>
        <name>UDP-N-acetyl-alpha-D-glucosamine</name>
        <dbReference type="ChEBI" id="CHEBI:57705"/>
    </ligand>
</feature>
<keyword evidence="7 18" id="KW-0479">Metal-binding</keyword>
<dbReference type="InterPro" id="IPR029044">
    <property type="entry name" value="Nucleotide-diphossugar_trans"/>
</dbReference>
<evidence type="ECO:0000256" key="15">
    <source>
        <dbReference type="ARBA" id="ARBA00048247"/>
    </source>
</evidence>
<comment type="cofactor">
    <cofactor evidence="18">
        <name>Mg(2+)</name>
        <dbReference type="ChEBI" id="CHEBI:18420"/>
    </cofactor>
    <text evidence="18">Binds 1 Mg(2+) ion per subunit.</text>
</comment>
<comment type="pathway">
    <text evidence="18">Nucleotide-sugar biosynthesis; UDP-N-acetyl-alpha-D-glucosamine biosynthesis; N-acetyl-alpha-D-glucosamine 1-phosphate from alpha-D-glucosamine 6-phosphate (route II): step 2/2.</text>
</comment>
<feature type="binding site" evidence="18">
    <location>
        <position position="147"/>
    </location>
    <ligand>
        <name>UDP-N-acetyl-alpha-D-glucosamine</name>
        <dbReference type="ChEBI" id="CHEBI:57705"/>
    </ligand>
</feature>
<feature type="binding site" evidence="18">
    <location>
        <begin position="109"/>
        <end position="111"/>
    </location>
    <ligand>
        <name>UDP-N-acetyl-alpha-D-glucosamine</name>
        <dbReference type="ChEBI" id="CHEBI:57705"/>
    </ligand>
</feature>
<evidence type="ECO:0000313" key="22">
    <source>
        <dbReference type="Proteomes" id="UP001143364"/>
    </source>
</evidence>
<comment type="catalytic activity">
    <reaction evidence="16 18">
        <text>N-acetyl-alpha-D-glucosamine 1-phosphate + UTP + H(+) = UDP-N-acetyl-alpha-D-glucosamine + diphosphate</text>
        <dbReference type="Rhea" id="RHEA:13509"/>
        <dbReference type="ChEBI" id="CHEBI:15378"/>
        <dbReference type="ChEBI" id="CHEBI:33019"/>
        <dbReference type="ChEBI" id="CHEBI:46398"/>
        <dbReference type="ChEBI" id="CHEBI:57705"/>
        <dbReference type="ChEBI" id="CHEBI:57776"/>
        <dbReference type="EC" id="2.7.7.23"/>
    </reaction>
</comment>
<keyword evidence="4 18" id="KW-0963">Cytoplasm</keyword>
<feature type="binding site" evidence="18">
    <location>
        <position position="233"/>
    </location>
    <ligand>
        <name>UDP-N-acetyl-alpha-D-glucosamine</name>
        <dbReference type="ChEBI" id="CHEBI:57705"/>
    </ligand>
</feature>
<dbReference type="InterPro" id="IPR011004">
    <property type="entry name" value="Trimer_LpxA-like_sf"/>
</dbReference>
<feature type="binding site" evidence="18">
    <location>
        <position position="233"/>
    </location>
    <ligand>
        <name>Mg(2+)</name>
        <dbReference type="ChEBI" id="CHEBI:18420"/>
    </ligand>
</feature>
<dbReference type="Gene3D" id="2.160.10.10">
    <property type="entry name" value="Hexapeptide repeat proteins"/>
    <property type="match status" value="1"/>
</dbReference>
<reference evidence="21" key="2">
    <citation type="submission" date="2023-01" db="EMBL/GenBank/DDBJ databases">
        <authorList>
            <person name="Sun Q."/>
            <person name="Evtushenko L."/>
        </authorList>
    </citation>
    <scope>NUCLEOTIDE SEQUENCE</scope>
    <source>
        <strain evidence="21">VKM B-2555</strain>
    </source>
</reference>
<feature type="binding site" evidence="18">
    <location>
        <position position="322"/>
    </location>
    <ligand>
        <name>UDP-N-acetyl-alpha-D-glucosamine</name>
        <dbReference type="ChEBI" id="CHEBI:57705"/>
    </ligand>
</feature>
<feature type="binding site" evidence="18">
    <location>
        <position position="412"/>
    </location>
    <ligand>
        <name>acetyl-CoA</name>
        <dbReference type="ChEBI" id="CHEBI:57288"/>
    </ligand>
</feature>
<feature type="binding site" evidence="18">
    <location>
        <begin position="86"/>
        <end position="87"/>
    </location>
    <ligand>
        <name>UDP-N-acetyl-alpha-D-glucosamine</name>
        <dbReference type="ChEBI" id="CHEBI:57705"/>
    </ligand>
</feature>
<dbReference type="InterPro" id="IPR001451">
    <property type="entry name" value="Hexapep"/>
</dbReference>
<keyword evidence="13 18" id="KW-0012">Acyltransferase</keyword>
<evidence type="ECO:0000256" key="5">
    <source>
        <dbReference type="ARBA" id="ARBA00022679"/>
    </source>
</evidence>